<comment type="subcellular location">
    <subcellularLocation>
        <location evidence="1">Cell membrane</location>
        <topology evidence="1">Peripheral membrane protein</topology>
    </subcellularLocation>
</comment>
<evidence type="ECO:0000313" key="11">
    <source>
        <dbReference type="EMBL" id="SUM58152.1"/>
    </source>
</evidence>
<keyword evidence="12" id="KW-1185">Reference proteome</keyword>
<dbReference type="SUPFAM" id="SSF52540">
    <property type="entry name" value="P-loop containing nucleoside triphosphate hydrolases"/>
    <property type="match status" value="1"/>
</dbReference>
<dbReference type="FunFam" id="3.40.50.300:FF:000224">
    <property type="entry name" value="Energy-coupling factor transporter ATP-binding protein EcfA"/>
    <property type="match status" value="1"/>
</dbReference>
<dbReference type="EMBL" id="UHDT01000001">
    <property type="protein sequence ID" value="SUM58152.1"/>
    <property type="molecule type" value="Genomic_DNA"/>
</dbReference>
<dbReference type="PROSITE" id="PS50893">
    <property type="entry name" value="ABC_TRANSPORTER_2"/>
    <property type="match status" value="1"/>
</dbReference>
<dbReference type="OrthoDB" id="9784332at2"/>
<evidence type="ECO:0000256" key="1">
    <source>
        <dbReference type="ARBA" id="ARBA00004202"/>
    </source>
</evidence>
<dbReference type="InterPro" id="IPR003593">
    <property type="entry name" value="AAA+_ATPase"/>
</dbReference>
<dbReference type="InterPro" id="IPR050095">
    <property type="entry name" value="ECF_ABC_transporter_ATP-bd"/>
</dbReference>
<dbReference type="EC" id="3.6.3.-" evidence="11"/>
<evidence type="ECO:0000256" key="8">
    <source>
        <dbReference type="ARBA" id="ARBA00023136"/>
    </source>
</evidence>
<protein>
    <submittedName>
        <fullName evidence="11">ABC transporter ATP-binding protein</fullName>
        <ecNumber evidence="11">3.6.3.-</ecNumber>
    </submittedName>
    <submittedName>
        <fullName evidence="10">Cobalt transporter ATP-binding subunit</fullName>
    </submittedName>
</protein>
<comment type="similarity">
    <text evidence="2">Belongs to the ABC transporter superfamily.</text>
</comment>
<dbReference type="CDD" id="cd03225">
    <property type="entry name" value="ABC_cobalt_CbiO_domain1"/>
    <property type="match status" value="1"/>
</dbReference>
<sequence length="269" mass="29746">MSNEPLLQFQNVSFRYDEETPYVLNGINFAIHQGEWVSIVGHNGSGKSTLAKLIAGIETDFDGEILIENKSIKNTLYTAFQHHIGIVFQNPDNQFVGSTVKYDVAFGLENQRVPYEEMHEIVARVLKDVDMYDKQNHEPSALSGGQKQRVAIAGVLALEPKLIILDEATSMLDPEGKKEILAIIQELNKAHGVTVLSITHDLSEVVASDQVIVLNKGSVALSGSVNDIFVHADDLVAYGLDMPFEMRMAKLLGLRTGFLTYDELLECLS</sequence>
<reference evidence="10 12" key="1">
    <citation type="submission" date="2015-01" db="EMBL/GenBank/DDBJ databases">
        <authorList>
            <person name="Guo J."/>
        </authorList>
    </citation>
    <scope>NUCLEOTIDE SEQUENCE [LARGE SCALE GENOMIC DNA]</scope>
    <source>
        <strain evidence="10 12">DSM 22147</strain>
    </source>
</reference>
<dbReference type="InterPro" id="IPR017871">
    <property type="entry name" value="ABC_transporter-like_CS"/>
</dbReference>
<dbReference type="PANTHER" id="PTHR43553">
    <property type="entry name" value="HEAVY METAL TRANSPORTER"/>
    <property type="match status" value="1"/>
</dbReference>
<dbReference type="RefSeq" id="WP_044359402.1">
    <property type="nucleotide sequence ID" value="NZ_JXWY01000031.1"/>
</dbReference>
<evidence type="ECO:0000313" key="13">
    <source>
        <dbReference type="Proteomes" id="UP000254100"/>
    </source>
</evidence>
<dbReference type="GO" id="GO:0015087">
    <property type="term" value="F:cobalt ion transmembrane transporter activity"/>
    <property type="evidence" value="ECO:0007669"/>
    <property type="project" value="UniProtKB-ARBA"/>
</dbReference>
<evidence type="ECO:0000256" key="7">
    <source>
        <dbReference type="ARBA" id="ARBA00022967"/>
    </source>
</evidence>
<organism evidence="11 13">
    <name type="scientific">Staphylococcus microti</name>
    <dbReference type="NCBI Taxonomy" id="569857"/>
    <lineage>
        <taxon>Bacteria</taxon>
        <taxon>Bacillati</taxon>
        <taxon>Bacillota</taxon>
        <taxon>Bacilli</taxon>
        <taxon>Bacillales</taxon>
        <taxon>Staphylococcaceae</taxon>
        <taxon>Staphylococcus</taxon>
    </lineage>
</organism>
<evidence type="ECO:0000256" key="2">
    <source>
        <dbReference type="ARBA" id="ARBA00005417"/>
    </source>
</evidence>
<dbReference type="STRING" id="569857.TP70_03750"/>
<keyword evidence="3" id="KW-0813">Transport</keyword>
<dbReference type="PANTHER" id="PTHR43553:SF24">
    <property type="entry name" value="ENERGY-COUPLING FACTOR TRANSPORTER ATP-BINDING PROTEIN ECFA1"/>
    <property type="match status" value="1"/>
</dbReference>
<evidence type="ECO:0000256" key="5">
    <source>
        <dbReference type="ARBA" id="ARBA00022741"/>
    </source>
</evidence>
<proteinExistence type="inferred from homology"/>
<reference evidence="11 13" key="2">
    <citation type="submission" date="2018-06" db="EMBL/GenBank/DDBJ databases">
        <authorList>
            <consortium name="Pathogen Informatics"/>
            <person name="Doyle S."/>
        </authorList>
    </citation>
    <scope>NUCLEOTIDE SEQUENCE [LARGE SCALE GENOMIC DNA]</scope>
    <source>
        <strain evidence="11 13">NCTC13832</strain>
    </source>
</reference>
<keyword evidence="7" id="KW-1278">Translocase</keyword>
<accession>A0A0D6XS52</accession>
<dbReference type="Proteomes" id="UP000254100">
    <property type="component" value="Unassembled WGS sequence"/>
</dbReference>
<evidence type="ECO:0000313" key="10">
    <source>
        <dbReference type="EMBL" id="KIX91066.1"/>
    </source>
</evidence>
<dbReference type="EMBL" id="JXWY01000031">
    <property type="protein sequence ID" value="KIX91066.1"/>
    <property type="molecule type" value="Genomic_DNA"/>
</dbReference>
<dbReference type="InterPro" id="IPR003439">
    <property type="entry name" value="ABC_transporter-like_ATP-bd"/>
</dbReference>
<dbReference type="GO" id="GO:0005524">
    <property type="term" value="F:ATP binding"/>
    <property type="evidence" value="ECO:0007669"/>
    <property type="project" value="UniProtKB-KW"/>
</dbReference>
<evidence type="ECO:0000256" key="4">
    <source>
        <dbReference type="ARBA" id="ARBA00022475"/>
    </source>
</evidence>
<dbReference type="InterPro" id="IPR027417">
    <property type="entry name" value="P-loop_NTPase"/>
</dbReference>
<keyword evidence="8" id="KW-0472">Membrane</keyword>
<keyword evidence="6 11" id="KW-0067">ATP-binding</keyword>
<dbReference type="GO" id="GO:0016887">
    <property type="term" value="F:ATP hydrolysis activity"/>
    <property type="evidence" value="ECO:0007669"/>
    <property type="project" value="InterPro"/>
</dbReference>
<dbReference type="PROSITE" id="PS00211">
    <property type="entry name" value="ABC_TRANSPORTER_1"/>
    <property type="match status" value="1"/>
</dbReference>
<gene>
    <name evidence="11" type="primary">ecfA1_2</name>
    <name evidence="10" type="synonym">cbiO</name>
    <name evidence="11" type="ORF">NCTC13832_01900</name>
    <name evidence="10" type="ORF">TP70_03750</name>
</gene>
<dbReference type="Pfam" id="PF00005">
    <property type="entry name" value="ABC_tran"/>
    <property type="match status" value="1"/>
</dbReference>
<dbReference type="Proteomes" id="UP000032366">
    <property type="component" value="Unassembled WGS sequence"/>
</dbReference>
<dbReference type="Gene3D" id="3.40.50.300">
    <property type="entry name" value="P-loop containing nucleotide triphosphate hydrolases"/>
    <property type="match status" value="1"/>
</dbReference>
<dbReference type="AlphaFoldDB" id="A0A0D6XS52"/>
<dbReference type="GO" id="GO:0042626">
    <property type="term" value="F:ATPase-coupled transmembrane transporter activity"/>
    <property type="evidence" value="ECO:0007669"/>
    <property type="project" value="TreeGrafter"/>
</dbReference>
<name>A0A0D6XS52_9STAP</name>
<evidence type="ECO:0000313" key="12">
    <source>
        <dbReference type="Proteomes" id="UP000032366"/>
    </source>
</evidence>
<keyword evidence="11" id="KW-0378">Hydrolase</keyword>
<dbReference type="NCBIfam" id="TIGR04520">
    <property type="entry name" value="ECF_ATPase_1"/>
    <property type="match status" value="1"/>
</dbReference>
<dbReference type="NCBIfam" id="NF010167">
    <property type="entry name" value="PRK13648.1"/>
    <property type="match status" value="1"/>
</dbReference>
<evidence type="ECO:0000256" key="6">
    <source>
        <dbReference type="ARBA" id="ARBA00022840"/>
    </source>
</evidence>
<evidence type="ECO:0000256" key="3">
    <source>
        <dbReference type="ARBA" id="ARBA00022448"/>
    </source>
</evidence>
<keyword evidence="4" id="KW-1003">Cell membrane</keyword>
<evidence type="ECO:0000259" key="9">
    <source>
        <dbReference type="PROSITE" id="PS50893"/>
    </source>
</evidence>
<keyword evidence="5" id="KW-0547">Nucleotide-binding</keyword>
<dbReference type="InterPro" id="IPR030947">
    <property type="entry name" value="EcfA_1"/>
</dbReference>
<dbReference type="SMART" id="SM00382">
    <property type="entry name" value="AAA"/>
    <property type="match status" value="1"/>
</dbReference>
<dbReference type="InterPro" id="IPR015856">
    <property type="entry name" value="ABC_transpr_CbiO/EcfA_su"/>
</dbReference>
<dbReference type="GO" id="GO:0043190">
    <property type="term" value="C:ATP-binding cassette (ABC) transporter complex"/>
    <property type="evidence" value="ECO:0007669"/>
    <property type="project" value="TreeGrafter"/>
</dbReference>
<feature type="domain" description="ABC transporter" evidence="9">
    <location>
        <begin position="7"/>
        <end position="241"/>
    </location>
</feature>